<dbReference type="NCBIfam" id="TIGR01230">
    <property type="entry name" value="agmatinase"/>
    <property type="match status" value="1"/>
</dbReference>
<organism evidence="5">
    <name type="scientific">Capitella teleta</name>
    <name type="common">Polychaete worm</name>
    <dbReference type="NCBI Taxonomy" id="283909"/>
    <lineage>
        <taxon>Eukaryota</taxon>
        <taxon>Metazoa</taxon>
        <taxon>Spiralia</taxon>
        <taxon>Lophotrochozoa</taxon>
        <taxon>Annelida</taxon>
        <taxon>Polychaeta</taxon>
        <taxon>Sedentaria</taxon>
        <taxon>Scolecida</taxon>
        <taxon>Capitellidae</taxon>
        <taxon>Capitella</taxon>
    </lineage>
</organism>
<dbReference type="PANTHER" id="PTHR11358">
    <property type="entry name" value="ARGINASE/AGMATINASE"/>
    <property type="match status" value="1"/>
</dbReference>
<sequence length="307" mass="32964">MNTMFGLPCASDTEGLDACFVGVPFDAGTATKTGSKLAPTQIRVESDVVRPFNQDTGADPHNSIRVADVGNIACSPFDIREACKTIKEKCDGIVKGGCRPIVLGGDRTITYPILQSMKEKHGPVGMIQIDAHCDTSLPLFGSEIWHGSPFRLAVDEGLLDCHKVWQIGIRGSAGSITCAKWGQDKGFNVVPAFQLWYKSLAPLMRDVREKMGNTPVYLTIDIDGLDPSIAPGTGVPELGGLTSTQALEVIRGCRGLNVVGGDLVEVSPPHDLHNITSTIAAHLLFEMLCILPGVEYKETAFSPAYRI</sequence>
<accession>R7U7L0</accession>
<dbReference type="PROSITE" id="PS01053">
    <property type="entry name" value="ARGINASE_1"/>
    <property type="match status" value="1"/>
</dbReference>
<reference evidence="7" key="1">
    <citation type="submission" date="2012-12" db="EMBL/GenBank/DDBJ databases">
        <authorList>
            <person name="Hellsten U."/>
            <person name="Grimwood J."/>
            <person name="Chapman J.A."/>
            <person name="Shapiro H."/>
            <person name="Aerts A."/>
            <person name="Otillar R.P."/>
            <person name="Terry A.Y."/>
            <person name="Boore J.L."/>
            <person name="Simakov O."/>
            <person name="Marletaz F."/>
            <person name="Cho S.-J."/>
            <person name="Edsinger-Gonzales E."/>
            <person name="Havlak P."/>
            <person name="Kuo D.-H."/>
            <person name="Larsson T."/>
            <person name="Lv J."/>
            <person name="Arendt D."/>
            <person name="Savage R."/>
            <person name="Osoegawa K."/>
            <person name="de Jong P."/>
            <person name="Lindberg D.R."/>
            <person name="Seaver E.C."/>
            <person name="Weisblat D.A."/>
            <person name="Putnam N.H."/>
            <person name="Grigoriev I.V."/>
            <person name="Rokhsar D.S."/>
        </authorList>
    </citation>
    <scope>NUCLEOTIDE SEQUENCE</scope>
    <source>
        <strain evidence="7">I ESC-2004</strain>
    </source>
</reference>
<dbReference type="InterPro" id="IPR020855">
    <property type="entry name" value="Ureohydrolase_Mn_BS"/>
</dbReference>
<evidence type="ECO:0000313" key="7">
    <source>
        <dbReference type="Proteomes" id="UP000014760"/>
    </source>
</evidence>
<dbReference type="PROSITE" id="PS51409">
    <property type="entry name" value="ARGINASE_2"/>
    <property type="match status" value="1"/>
</dbReference>
<evidence type="ECO:0000256" key="4">
    <source>
        <dbReference type="RuleBase" id="RU003684"/>
    </source>
</evidence>
<dbReference type="PIRSF" id="PIRSF036979">
    <property type="entry name" value="Arginase"/>
    <property type="match status" value="1"/>
</dbReference>
<dbReference type="InterPro" id="IPR006035">
    <property type="entry name" value="Ureohydrolase"/>
</dbReference>
<dbReference type="Gene3D" id="3.40.800.10">
    <property type="entry name" value="Ureohydrolase domain"/>
    <property type="match status" value="1"/>
</dbReference>
<name>R7U7L0_CAPTE</name>
<dbReference type="SUPFAM" id="SSF52768">
    <property type="entry name" value="Arginase/deacetylase"/>
    <property type="match status" value="1"/>
</dbReference>
<dbReference type="GO" id="GO:0046872">
    <property type="term" value="F:metal ion binding"/>
    <property type="evidence" value="ECO:0007669"/>
    <property type="project" value="UniProtKB-KW"/>
</dbReference>
<evidence type="ECO:0000256" key="3">
    <source>
        <dbReference type="ARBA" id="ARBA00022801"/>
    </source>
</evidence>
<dbReference type="HOGENOM" id="CLU_039478_0_0_1"/>
<dbReference type="GO" id="GO:0033389">
    <property type="term" value="P:putrescine biosynthetic process from arginine, via agmatine"/>
    <property type="evidence" value="ECO:0007669"/>
    <property type="project" value="TreeGrafter"/>
</dbReference>
<evidence type="ECO:0000313" key="5">
    <source>
        <dbReference type="EMBL" id="ELT99130.1"/>
    </source>
</evidence>
<dbReference type="Proteomes" id="UP000014760">
    <property type="component" value="Unassembled WGS sequence"/>
</dbReference>
<dbReference type="CDD" id="cd11592">
    <property type="entry name" value="Agmatinase_PAH"/>
    <property type="match status" value="1"/>
</dbReference>
<dbReference type="OrthoDB" id="9992747at2759"/>
<protein>
    <recommendedName>
        <fullName evidence="8">Agmatinase</fullName>
    </recommendedName>
</protein>
<keyword evidence="7" id="KW-1185">Reference proteome</keyword>
<evidence type="ECO:0000256" key="1">
    <source>
        <dbReference type="ARBA" id="ARBA00009227"/>
    </source>
</evidence>
<keyword evidence="3 4" id="KW-0378">Hydrolase</keyword>
<dbReference type="PANTHER" id="PTHR11358:SF26">
    <property type="entry name" value="GUANIDINO ACID HYDROLASE, MITOCHONDRIAL"/>
    <property type="match status" value="1"/>
</dbReference>
<proteinExistence type="inferred from homology"/>
<dbReference type="InterPro" id="IPR005925">
    <property type="entry name" value="Agmatinase-rel"/>
</dbReference>
<dbReference type="Pfam" id="PF00491">
    <property type="entry name" value="Arginase"/>
    <property type="match status" value="1"/>
</dbReference>
<gene>
    <name evidence="5" type="ORF">CAPTEDRAFT_183154</name>
</gene>
<dbReference type="EnsemblMetazoa" id="CapteT183154">
    <property type="protein sequence ID" value="CapteP183154"/>
    <property type="gene ID" value="CapteG183154"/>
</dbReference>
<dbReference type="EMBL" id="KB307198">
    <property type="protein sequence ID" value="ELT99130.1"/>
    <property type="molecule type" value="Genomic_DNA"/>
</dbReference>
<dbReference type="InterPro" id="IPR023696">
    <property type="entry name" value="Ureohydrolase_dom_sf"/>
</dbReference>
<comment type="similarity">
    <text evidence="1">Belongs to the arginase family. Agmatinase subfamily.</text>
</comment>
<reference evidence="6" key="3">
    <citation type="submission" date="2015-06" db="UniProtKB">
        <authorList>
            <consortium name="EnsemblMetazoa"/>
        </authorList>
    </citation>
    <scope>IDENTIFICATION</scope>
</reference>
<dbReference type="EMBL" id="AMQN01001967">
    <property type="status" value="NOT_ANNOTATED_CDS"/>
    <property type="molecule type" value="Genomic_DNA"/>
</dbReference>
<dbReference type="STRING" id="283909.R7U7L0"/>
<dbReference type="OMA" id="LGFPYDT"/>
<dbReference type="GO" id="GO:0008783">
    <property type="term" value="F:agmatinase activity"/>
    <property type="evidence" value="ECO:0007669"/>
    <property type="project" value="TreeGrafter"/>
</dbReference>
<evidence type="ECO:0008006" key="8">
    <source>
        <dbReference type="Google" id="ProtNLM"/>
    </source>
</evidence>
<evidence type="ECO:0000256" key="2">
    <source>
        <dbReference type="ARBA" id="ARBA00022723"/>
    </source>
</evidence>
<dbReference type="AlphaFoldDB" id="R7U7L0"/>
<dbReference type="PRINTS" id="PR00116">
    <property type="entry name" value="ARGINASE"/>
</dbReference>
<reference evidence="5 7" key="2">
    <citation type="journal article" date="2013" name="Nature">
        <title>Insights into bilaterian evolution from three spiralian genomes.</title>
        <authorList>
            <person name="Simakov O."/>
            <person name="Marletaz F."/>
            <person name="Cho S.J."/>
            <person name="Edsinger-Gonzales E."/>
            <person name="Havlak P."/>
            <person name="Hellsten U."/>
            <person name="Kuo D.H."/>
            <person name="Larsson T."/>
            <person name="Lv J."/>
            <person name="Arendt D."/>
            <person name="Savage R."/>
            <person name="Osoegawa K."/>
            <person name="de Jong P."/>
            <person name="Grimwood J."/>
            <person name="Chapman J.A."/>
            <person name="Shapiro H."/>
            <person name="Aerts A."/>
            <person name="Otillar R.P."/>
            <person name="Terry A.Y."/>
            <person name="Boore J.L."/>
            <person name="Grigoriev I.V."/>
            <person name="Lindberg D.R."/>
            <person name="Seaver E.C."/>
            <person name="Weisblat D.A."/>
            <person name="Putnam N.H."/>
            <person name="Rokhsar D.S."/>
        </authorList>
    </citation>
    <scope>NUCLEOTIDE SEQUENCE</scope>
    <source>
        <strain evidence="5 7">I ESC-2004</strain>
    </source>
</reference>
<keyword evidence="2" id="KW-0479">Metal-binding</keyword>
<evidence type="ECO:0000313" key="6">
    <source>
        <dbReference type="EnsemblMetazoa" id="CapteP183154"/>
    </source>
</evidence>